<protein>
    <recommendedName>
        <fullName evidence="18">Peroxidase</fullName>
        <ecNumber evidence="18">1.11.1.-</ecNumber>
    </recommendedName>
</protein>
<keyword evidence="8 15" id="KW-0106">Calcium</keyword>
<feature type="binding site" evidence="15">
    <location>
        <position position="709"/>
    </location>
    <ligand>
        <name>Ca(2+)</name>
        <dbReference type="ChEBI" id="CHEBI:29108"/>
        <label>2</label>
    </ligand>
</feature>
<dbReference type="Gene3D" id="1.10.520.10">
    <property type="match status" value="1"/>
</dbReference>
<evidence type="ECO:0000256" key="14">
    <source>
        <dbReference type="PIRSR" id="PIRSR601621-1"/>
    </source>
</evidence>
<dbReference type="InterPro" id="IPR019794">
    <property type="entry name" value="Peroxidases_AS"/>
</dbReference>
<feature type="region of interest" description="Disordered" evidence="20">
    <location>
        <begin position="1"/>
        <end position="73"/>
    </location>
</feature>
<feature type="binding site" evidence="15">
    <location>
        <position position="716"/>
    </location>
    <ligand>
        <name>Ca(2+)</name>
        <dbReference type="ChEBI" id="CHEBI:29108"/>
        <label>2</label>
    </ligand>
</feature>
<feature type="compositionally biased region" description="Acidic residues" evidence="20">
    <location>
        <begin position="15"/>
        <end position="27"/>
    </location>
</feature>
<evidence type="ECO:0000313" key="24">
    <source>
        <dbReference type="Proteomes" id="UP000054988"/>
    </source>
</evidence>
<comment type="cofactor">
    <cofactor evidence="15 18">
        <name>Ca(2+)</name>
        <dbReference type="ChEBI" id="CHEBI:29108"/>
    </cofactor>
    <text evidence="15 18">Binds 2 calcium ions per subunit.</text>
</comment>
<evidence type="ECO:0000256" key="17">
    <source>
        <dbReference type="PIRSR" id="PIRSR601621-4"/>
    </source>
</evidence>
<dbReference type="GO" id="GO:0042744">
    <property type="term" value="P:hydrogen peroxide catabolic process"/>
    <property type="evidence" value="ECO:0007669"/>
    <property type="project" value="UniProtKB-KW"/>
</dbReference>
<organism evidence="23 24">
    <name type="scientific">Moniliophthora roreri</name>
    <name type="common">Frosty pod rot fungus</name>
    <name type="synonym">Monilia roreri</name>
    <dbReference type="NCBI Taxonomy" id="221103"/>
    <lineage>
        <taxon>Eukaryota</taxon>
        <taxon>Fungi</taxon>
        <taxon>Dikarya</taxon>
        <taxon>Basidiomycota</taxon>
        <taxon>Agaricomycotina</taxon>
        <taxon>Agaricomycetes</taxon>
        <taxon>Agaricomycetidae</taxon>
        <taxon>Agaricales</taxon>
        <taxon>Marasmiineae</taxon>
        <taxon>Marasmiaceae</taxon>
        <taxon>Moniliophthora</taxon>
    </lineage>
</organism>
<keyword evidence="5 15" id="KW-0349">Heme</keyword>
<evidence type="ECO:0000256" key="11">
    <source>
        <dbReference type="ARBA" id="ARBA00023157"/>
    </source>
</evidence>
<dbReference type="PROSITE" id="PS00435">
    <property type="entry name" value="PEROXIDASE_1"/>
    <property type="match status" value="1"/>
</dbReference>
<keyword evidence="12" id="KW-0325">Glycoprotein</keyword>
<evidence type="ECO:0000256" key="12">
    <source>
        <dbReference type="ARBA" id="ARBA00023180"/>
    </source>
</evidence>
<keyword evidence="4 18" id="KW-0575">Peroxidase</keyword>
<keyword evidence="3" id="KW-0964">Secreted</keyword>
<dbReference type="InterPro" id="IPR010255">
    <property type="entry name" value="Haem_peroxidase_sf"/>
</dbReference>
<reference evidence="23 24" key="1">
    <citation type="submission" date="2015-12" db="EMBL/GenBank/DDBJ databases">
        <title>Draft genome sequence of Moniliophthora roreri, the causal agent of frosty pod rot of cacao.</title>
        <authorList>
            <person name="Aime M.C."/>
            <person name="Diaz-Valderrama J.R."/>
            <person name="Kijpornyongpan T."/>
            <person name="Phillips-Mora W."/>
        </authorList>
    </citation>
    <scope>NUCLEOTIDE SEQUENCE [LARGE SCALE GENOMIC DNA]</scope>
    <source>
        <strain evidence="23 24">MCA 2952</strain>
    </source>
</reference>
<gene>
    <name evidence="23" type="ORF">WG66_17133</name>
</gene>
<evidence type="ECO:0000256" key="20">
    <source>
        <dbReference type="SAM" id="MobiDB-lite"/>
    </source>
</evidence>
<evidence type="ECO:0000256" key="5">
    <source>
        <dbReference type="ARBA" id="ARBA00022617"/>
    </source>
</evidence>
<evidence type="ECO:0000256" key="8">
    <source>
        <dbReference type="ARBA" id="ARBA00022837"/>
    </source>
</evidence>
<comment type="subcellular location">
    <subcellularLocation>
        <location evidence="1">Secreted</location>
    </subcellularLocation>
</comment>
<dbReference type="GO" id="GO:0020037">
    <property type="term" value="F:heme binding"/>
    <property type="evidence" value="ECO:0007669"/>
    <property type="project" value="UniProtKB-UniRule"/>
</dbReference>
<feature type="binding site" evidence="15">
    <location>
        <position position="562"/>
    </location>
    <ligand>
        <name>Ca(2+)</name>
        <dbReference type="ChEBI" id="CHEBI:29108"/>
        <label>1</label>
    </ligand>
</feature>
<dbReference type="InterPro" id="IPR024589">
    <property type="entry name" value="Ligninase_C"/>
</dbReference>
<keyword evidence="21" id="KW-0472">Membrane</keyword>
<feature type="coiled-coil region" evidence="19">
    <location>
        <begin position="314"/>
        <end position="341"/>
    </location>
</feature>
<dbReference type="InterPro" id="IPR001621">
    <property type="entry name" value="Ligninase"/>
</dbReference>
<evidence type="ECO:0000256" key="3">
    <source>
        <dbReference type="ARBA" id="ARBA00022525"/>
    </source>
</evidence>
<dbReference type="CDD" id="cd00692">
    <property type="entry name" value="ligninase"/>
    <property type="match status" value="1"/>
</dbReference>
<keyword evidence="13" id="KW-0376">Hydrogen peroxide</keyword>
<dbReference type="GO" id="GO:0046872">
    <property type="term" value="F:metal ion binding"/>
    <property type="evidence" value="ECO:0007669"/>
    <property type="project" value="UniProtKB-UniRule"/>
</dbReference>
<name>A0A0W0F1V2_MONRR</name>
<evidence type="ECO:0000256" key="21">
    <source>
        <dbReference type="SAM" id="Phobius"/>
    </source>
</evidence>
<dbReference type="GO" id="GO:0005576">
    <property type="term" value="C:extracellular region"/>
    <property type="evidence" value="ECO:0007669"/>
    <property type="project" value="UniProtKB-SubCell"/>
</dbReference>
<dbReference type="PANTHER" id="PTHR31356:SF66">
    <property type="entry name" value="CATALASE-PEROXIDASE"/>
    <property type="match status" value="1"/>
</dbReference>
<feature type="region of interest" description="Disordered" evidence="20">
    <location>
        <begin position="838"/>
        <end position="857"/>
    </location>
</feature>
<dbReference type="eggNOG" id="ENOG502RZF1">
    <property type="taxonomic scope" value="Eukaryota"/>
</dbReference>
<dbReference type="PRINTS" id="PR00458">
    <property type="entry name" value="PEROXIDASE"/>
</dbReference>
<evidence type="ECO:0000256" key="2">
    <source>
        <dbReference type="ARBA" id="ARBA00006089"/>
    </source>
</evidence>
<evidence type="ECO:0000256" key="18">
    <source>
        <dbReference type="RuleBase" id="RU363051"/>
    </source>
</evidence>
<evidence type="ECO:0000256" key="16">
    <source>
        <dbReference type="PIRSR" id="PIRSR601621-3"/>
    </source>
</evidence>
<keyword evidence="21" id="KW-1133">Transmembrane helix</keyword>
<dbReference type="InterPro" id="IPR002016">
    <property type="entry name" value="Haem_peroxidase"/>
</dbReference>
<dbReference type="Gene3D" id="1.10.420.10">
    <property type="entry name" value="Peroxidase, domain 2"/>
    <property type="match status" value="1"/>
</dbReference>
<sequence length="857" mass="92475">MSQRLTQSPQPDVIALDEGELWEDVPDEEHQPSGSHASSTQPAGRRLPSQSPSPRTLRKRTRLTPRPPQYVSTRITTPRTRQRESIFKEEWFDEVVRVAKLTLAYVSDVVGGGVYLLRKPLSFLLFLWLLAFILSMITARVQSIFRPLCVIPGISYTDFCRYSPLKATPHPRPKRAEFQMLADAQSKTFEQLLDSSVGGSSLSLEIKKAEMATSDLVTLLRFSKLTSRELIAETLVIFLNDARATGRGLQRLGSKVGGAVDQIMAVNDYALRTIESSQSNSVIPSPIRAIVPFMQSNSKEAVLQTFNEAMTVLSNTINRLIVEAELNLANLEKLEESLSTVHELVSREDSSISSAKSEVLSELWTKLGGNKKILQGHDKNLGLLKGLGVYRKQALVHVVTALQTLRALSDDMEDLRERVTAPELVGDSVPVDVHLKSISLGLERLKESRVKAKEREEEASILGCAAKQIKASSIGRDVFKGLLSQLAPAMAFSTLVLGIALALRAVNAAVPQRVACADGVHTASNAACCALFPIVDVLQSDFFDGGECGEEAHESLRLTFHDAIGFSPTLGRVSILTGGGADGSIHVFSDIETAFHANGGIDEIVDAQKAFIAQHNITISPGDFIQLAGAVGLSNCPGAPRLNFFFGRPPPKAAAPDGLIPEPFDSVTKILNRFADAGFNSKEVIALLASHSVAAADKVDPSIPGTPFDSTPGIFDSQFFIEVQLRGTAFPGPNSTAPATDGEAESPLRGEMRISSDEDLARDPRTACEWQSFVNNQAKMQTAFKAAMNKLAVLGQDRRRLIDCSEVIPTTKPVVGRAHLPAGASRADVQQACATSPFPALTADPGPVTSVPAVPPS</sequence>
<dbReference type="GO" id="GO:0004601">
    <property type="term" value="F:peroxidase activity"/>
    <property type="evidence" value="ECO:0007669"/>
    <property type="project" value="UniProtKB-KW"/>
</dbReference>
<evidence type="ECO:0000259" key="22">
    <source>
        <dbReference type="PROSITE" id="PS50873"/>
    </source>
</evidence>
<comment type="caution">
    <text evidence="23">The sequence shown here is derived from an EMBL/GenBank/DDBJ whole genome shotgun (WGS) entry which is preliminary data.</text>
</comment>
<dbReference type="EMBL" id="LATX01002389">
    <property type="protein sequence ID" value="KTB30284.1"/>
    <property type="molecule type" value="Genomic_DNA"/>
</dbReference>
<dbReference type="GO" id="GO:0000302">
    <property type="term" value="P:response to reactive oxygen species"/>
    <property type="evidence" value="ECO:0007669"/>
    <property type="project" value="TreeGrafter"/>
</dbReference>
<evidence type="ECO:0000256" key="15">
    <source>
        <dbReference type="PIRSR" id="PIRSR601621-2"/>
    </source>
</evidence>
<feature type="binding site" evidence="15">
    <location>
        <position position="711"/>
    </location>
    <ligand>
        <name>Ca(2+)</name>
        <dbReference type="ChEBI" id="CHEBI:29108"/>
        <label>2</label>
    </ligand>
</feature>
<dbReference type="PRINTS" id="PR00462">
    <property type="entry name" value="LIGNINASE"/>
</dbReference>
<feature type="disulfide bond" evidence="17">
    <location>
        <begin position="516"/>
        <end position="529"/>
    </location>
</feature>
<feature type="disulfide bond" evidence="17">
    <location>
        <begin position="548"/>
        <end position="636"/>
    </location>
</feature>
<evidence type="ECO:0000256" key="9">
    <source>
        <dbReference type="ARBA" id="ARBA00023002"/>
    </source>
</evidence>
<comment type="similarity">
    <text evidence="2 18">Belongs to the peroxidase family. Ligninase subfamily.</text>
</comment>
<evidence type="ECO:0000256" key="1">
    <source>
        <dbReference type="ARBA" id="ARBA00004613"/>
    </source>
</evidence>
<keyword evidence="21" id="KW-0812">Transmembrane</keyword>
<dbReference type="InterPro" id="IPR019793">
    <property type="entry name" value="Peroxidases_heam-ligand_BS"/>
</dbReference>
<dbReference type="Pfam" id="PF11895">
    <property type="entry name" value="Peroxidase_ext"/>
    <property type="match status" value="1"/>
</dbReference>
<feature type="binding site" evidence="15">
    <location>
        <position position="692"/>
    </location>
    <ligand>
        <name>Ca(2+)</name>
        <dbReference type="ChEBI" id="CHEBI:29108"/>
        <label>2</label>
    </ligand>
</feature>
<evidence type="ECO:0000256" key="13">
    <source>
        <dbReference type="ARBA" id="ARBA00023324"/>
    </source>
</evidence>
<proteinExistence type="inferred from homology"/>
<dbReference type="EC" id="1.11.1.-" evidence="18"/>
<feature type="disulfide bond" evidence="17">
    <location>
        <begin position="768"/>
        <end position="833"/>
    </location>
</feature>
<feature type="site" description="Transition state stabilizer" evidence="16">
    <location>
        <position position="557"/>
    </location>
</feature>
<dbReference type="SUPFAM" id="SSF48113">
    <property type="entry name" value="Heme-dependent peroxidases"/>
    <property type="match status" value="1"/>
</dbReference>
<keyword evidence="9 18" id="KW-0560">Oxidoreductase</keyword>
<evidence type="ECO:0000256" key="4">
    <source>
        <dbReference type="ARBA" id="ARBA00022559"/>
    </source>
</evidence>
<dbReference type="PROSITE" id="PS50873">
    <property type="entry name" value="PEROXIDASE_4"/>
    <property type="match status" value="1"/>
</dbReference>
<feature type="active site" description="Proton acceptor" evidence="14">
    <location>
        <position position="561"/>
    </location>
</feature>
<feature type="binding site" evidence="15">
    <location>
        <position position="580"/>
    </location>
    <ligand>
        <name>Ca(2+)</name>
        <dbReference type="ChEBI" id="CHEBI:29108"/>
        <label>1</label>
    </ligand>
</feature>
<feature type="compositionally biased region" description="Polar residues" evidence="20">
    <location>
        <begin position="32"/>
        <end position="42"/>
    </location>
</feature>
<feature type="domain" description="Plant heme peroxidase family profile" evidence="22">
    <location>
        <begin position="556"/>
        <end position="837"/>
    </location>
</feature>
<comment type="cofactor">
    <cofactor evidence="15">
        <name>heme b</name>
        <dbReference type="ChEBI" id="CHEBI:60344"/>
    </cofactor>
    <text evidence="15">Binds 1 heme b (iron(II)-protoporphyrin IX) group per subunit.</text>
</comment>
<feature type="transmembrane region" description="Helical" evidence="21">
    <location>
        <begin position="123"/>
        <end position="141"/>
    </location>
</feature>
<evidence type="ECO:0000256" key="7">
    <source>
        <dbReference type="ARBA" id="ARBA00022729"/>
    </source>
</evidence>
<keyword evidence="11 17" id="KW-1015">Disulfide bond</keyword>
<feature type="binding site" evidence="15">
    <location>
        <position position="584"/>
    </location>
    <ligand>
        <name>Ca(2+)</name>
        <dbReference type="ChEBI" id="CHEBI:29108"/>
        <label>1</label>
    </ligand>
</feature>
<dbReference type="GO" id="GO:0034599">
    <property type="term" value="P:cellular response to oxidative stress"/>
    <property type="evidence" value="ECO:0007669"/>
    <property type="project" value="InterPro"/>
</dbReference>
<dbReference type="PANTHER" id="PTHR31356">
    <property type="entry name" value="THYLAKOID LUMENAL 29 KDA PROTEIN, CHLOROPLASTIC-RELATED"/>
    <property type="match status" value="1"/>
</dbReference>
<evidence type="ECO:0000256" key="10">
    <source>
        <dbReference type="ARBA" id="ARBA00023004"/>
    </source>
</evidence>
<dbReference type="AlphaFoldDB" id="A0A0W0F1V2"/>
<dbReference type="InterPro" id="IPR044831">
    <property type="entry name" value="Ccp1-like"/>
</dbReference>
<keyword evidence="19" id="KW-0175">Coiled coil</keyword>
<feature type="disulfide bond" evidence="17">
    <location>
        <begin position="528"/>
        <end position="804"/>
    </location>
</feature>
<dbReference type="Pfam" id="PF00141">
    <property type="entry name" value="peroxidase"/>
    <property type="match status" value="1"/>
</dbReference>
<feature type="binding site" description="axial binding residue" evidence="15">
    <location>
        <position position="691"/>
    </location>
    <ligand>
        <name>heme b</name>
        <dbReference type="ChEBI" id="CHEBI:60344"/>
    </ligand>
    <ligandPart>
        <name>Fe</name>
        <dbReference type="ChEBI" id="CHEBI:18248"/>
    </ligandPart>
</feature>
<keyword evidence="10 15" id="KW-0408">Iron</keyword>
<accession>A0A0W0F1V2</accession>
<dbReference type="Proteomes" id="UP000054988">
    <property type="component" value="Unassembled WGS sequence"/>
</dbReference>
<feature type="compositionally biased region" description="Polar residues" evidence="20">
    <location>
        <begin position="1"/>
        <end position="10"/>
    </location>
</feature>
<keyword evidence="7" id="KW-0732">Signal</keyword>
<keyword evidence="6 15" id="KW-0479">Metal-binding</keyword>
<dbReference type="PROSITE" id="PS00436">
    <property type="entry name" value="PEROXIDASE_2"/>
    <property type="match status" value="1"/>
</dbReference>
<feature type="binding site" evidence="15">
    <location>
        <position position="582"/>
    </location>
    <ligand>
        <name>Ca(2+)</name>
        <dbReference type="ChEBI" id="CHEBI:29108"/>
        <label>1</label>
    </ligand>
</feature>
<evidence type="ECO:0000313" key="23">
    <source>
        <dbReference type="EMBL" id="KTB30284.1"/>
    </source>
</evidence>
<evidence type="ECO:0000256" key="19">
    <source>
        <dbReference type="SAM" id="Coils"/>
    </source>
</evidence>
<evidence type="ECO:0000256" key="6">
    <source>
        <dbReference type="ARBA" id="ARBA00022723"/>
    </source>
</evidence>